<organism evidence="2 3">
    <name type="scientific">Pseudozobellia thermophila</name>
    <dbReference type="NCBI Taxonomy" id="192903"/>
    <lineage>
        <taxon>Bacteria</taxon>
        <taxon>Pseudomonadati</taxon>
        <taxon>Bacteroidota</taxon>
        <taxon>Flavobacteriia</taxon>
        <taxon>Flavobacteriales</taxon>
        <taxon>Flavobacteriaceae</taxon>
        <taxon>Pseudozobellia</taxon>
    </lineage>
</organism>
<name>A0A1M6F1G5_9FLAO</name>
<keyword evidence="3" id="KW-1185">Reference proteome</keyword>
<dbReference type="STRING" id="192903.SAMN04488513_102261"/>
<gene>
    <name evidence="2" type="ORF">SAMN04488513_102261</name>
</gene>
<keyword evidence="1" id="KW-0812">Transmembrane</keyword>
<keyword evidence="1" id="KW-0472">Membrane</keyword>
<feature type="transmembrane region" description="Helical" evidence="1">
    <location>
        <begin position="12"/>
        <end position="32"/>
    </location>
</feature>
<protein>
    <submittedName>
        <fullName evidence="2">Uncharacterized protein</fullName>
    </submittedName>
</protein>
<reference evidence="3" key="1">
    <citation type="submission" date="2016-11" db="EMBL/GenBank/DDBJ databases">
        <authorList>
            <person name="Varghese N."/>
            <person name="Submissions S."/>
        </authorList>
    </citation>
    <scope>NUCLEOTIDE SEQUENCE [LARGE SCALE GENOMIC DNA]</scope>
    <source>
        <strain evidence="3">DSM 19858</strain>
    </source>
</reference>
<evidence type="ECO:0000313" key="2">
    <source>
        <dbReference type="EMBL" id="SHI91523.1"/>
    </source>
</evidence>
<sequence>MDSKPANFLKTLTVIHMALLASLIGFALFVYSSNGGFQAGMDSEDPFIYIVPVAAAIGYFLSQYLFKKQLSTITREEALNFKLSRYQSASIQKYALLEGPALMALFAYSSSGNALHLVIVLLLVAYLFAQRPTAAKLIDQLPLTREEENQFKL</sequence>
<evidence type="ECO:0000313" key="3">
    <source>
        <dbReference type="Proteomes" id="UP000184543"/>
    </source>
</evidence>
<dbReference type="EMBL" id="FQYU01000002">
    <property type="protein sequence ID" value="SHI91523.1"/>
    <property type="molecule type" value="Genomic_DNA"/>
</dbReference>
<dbReference type="RefSeq" id="WP_139278084.1">
    <property type="nucleotide sequence ID" value="NZ_FQYU01000002.1"/>
</dbReference>
<keyword evidence="1" id="KW-1133">Transmembrane helix</keyword>
<dbReference type="Proteomes" id="UP000184543">
    <property type="component" value="Unassembled WGS sequence"/>
</dbReference>
<dbReference type="AlphaFoldDB" id="A0A1M6F1G5"/>
<accession>A0A1M6F1G5</accession>
<proteinExistence type="predicted"/>
<feature type="transmembrane region" description="Helical" evidence="1">
    <location>
        <begin position="114"/>
        <end position="129"/>
    </location>
</feature>
<feature type="transmembrane region" description="Helical" evidence="1">
    <location>
        <begin position="47"/>
        <end position="66"/>
    </location>
</feature>
<dbReference type="OrthoDB" id="1151358at2"/>
<evidence type="ECO:0000256" key="1">
    <source>
        <dbReference type="SAM" id="Phobius"/>
    </source>
</evidence>